<feature type="compositionally biased region" description="Polar residues" evidence="1">
    <location>
        <begin position="963"/>
        <end position="973"/>
    </location>
</feature>
<feature type="region of interest" description="Disordered" evidence="1">
    <location>
        <begin position="111"/>
        <end position="130"/>
    </location>
</feature>
<feature type="compositionally biased region" description="Basic and acidic residues" evidence="1">
    <location>
        <begin position="1073"/>
        <end position="1088"/>
    </location>
</feature>
<dbReference type="AlphaFoldDB" id="R7YHC5"/>
<sequence>MATATATTTATAYKVEELLALRDSVSESAVSLEKFGDEDAIKGGSFVYFTSLHLNPAMADSAKMDPSKLRNGASDFLYRAAASADPIFKDTNGLLISPYDLVEHVLRPSASNNTIGSRKENAGPPSLAPNRALSQAVNDARSVSLPYKRPSPTPSYKRGRAEKLLKEHGSPPTLRVTAGGRVVPNDVPALGSPRYSQNLLAGSNASRTASPPRTAQAAVNNIPHGTLAGDNQYQYLHGQWMPLVNWNGIPQLYMEPPNTIQMPPQLQPMPFYNQAIPPFMYPQQPMAAAPPQPLGATYPQMNIKNLQTPALESMDIASQIRHLEAEYEKHNNDHKELLKQEVLQQDHLDSTAREAIVKEKRSYVTRLDTIRKNIKALKETQARAAVGIIDPSASGQPSAEQPLFAPLPPRGHAMPPQASLPVSAFPLTADGVVSPMAATFGVSSFSDGPATQPQIASRLQLQNATASFPLVSAGGKFNHTGGVSLQPLQGSGTISRSPKARPHALEIKAPTDSAKPGRSLRSSLNPTSPTYEPRNSLSPDVQSPGIFVPPSPSPVASPPANKALLEKHPWLFSHHNEVTAPKPTETRSIHEPSISSVSTTDFFPDNPYDHSAIKSNEGQKPDGQRRVSTSTCRTAEASAPNGHPVTPQKGYGPTPWDNQVSSKSQKKFHSTAPPVSPADTRSPSYCKGTEAEHERPAQLARPELHHFGMSAETVPWSTVSVAGSISTPRGESGQFGYAQGPNGLLDFTSKSSSFLDGYSAGLAGLPIADSSDTELLSGYVAGLQKVKSANALSPTEPVSTGVQSRQASFPNVNHAPSYQVGAAHFPIHPFADLRHPAPIAPVSTATLGLNIHSMGISRTPTPGGVSINGLFPGMVDALQPTLSATTFKPLLSRQQSNASVHLEQVAISSSQQTNNTNKASKSFPCLPFPRAYSGNQIQPQGSGRNNGPFTRHYQGKKVYGQHSDGTANSSANPNGHGPVARPSQYDGAMDDLAEMVLPVRLSPRRDNASPSVATGSPKKSPKKRHPASPGKAFDPLVRIIKDSPSKAGSAEGSEPEKKAKRENTNTEEMPEVDPARLSRAEKKSWRENWKKRFQEIKSKEREEIEQYRRENPLDN</sequence>
<feature type="region of interest" description="Disordered" evidence="1">
    <location>
        <begin position="1096"/>
        <end position="1115"/>
    </location>
</feature>
<dbReference type="GeneID" id="19897831"/>
<keyword evidence="3" id="KW-1185">Reference proteome</keyword>
<dbReference type="OrthoDB" id="30417at2759"/>
<feature type="region of interest" description="Disordered" evidence="1">
    <location>
        <begin position="139"/>
        <end position="158"/>
    </location>
</feature>
<gene>
    <name evidence="2" type="ORF">W97_00520</name>
</gene>
<feature type="region of interest" description="Disordered" evidence="1">
    <location>
        <begin position="578"/>
        <end position="696"/>
    </location>
</feature>
<evidence type="ECO:0000313" key="3">
    <source>
        <dbReference type="Proteomes" id="UP000016924"/>
    </source>
</evidence>
<feature type="region of interest" description="Disordered" evidence="1">
    <location>
        <begin position="482"/>
        <end position="561"/>
    </location>
</feature>
<dbReference type="Proteomes" id="UP000016924">
    <property type="component" value="Unassembled WGS sequence"/>
</dbReference>
<feature type="compositionally biased region" description="Pro residues" evidence="1">
    <location>
        <begin position="547"/>
        <end position="557"/>
    </location>
</feature>
<feature type="compositionally biased region" description="Polar residues" evidence="1">
    <location>
        <begin position="482"/>
        <end position="496"/>
    </location>
</feature>
<feature type="region of interest" description="Disordered" evidence="1">
    <location>
        <begin position="930"/>
        <end position="985"/>
    </location>
</feature>
<feature type="compositionally biased region" description="Polar residues" evidence="1">
    <location>
        <begin position="933"/>
        <end position="948"/>
    </location>
</feature>
<feature type="region of interest" description="Disordered" evidence="1">
    <location>
        <begin position="1001"/>
        <end position="1088"/>
    </location>
</feature>
<proteinExistence type="predicted"/>
<feature type="compositionally biased region" description="Polar residues" evidence="1">
    <location>
        <begin position="520"/>
        <end position="541"/>
    </location>
</feature>
<reference evidence="3" key="1">
    <citation type="submission" date="2012-06" db="EMBL/GenBank/DDBJ databases">
        <title>The genome sequence of Coniosporium apollinis CBS 100218.</title>
        <authorList>
            <consortium name="The Broad Institute Genome Sequencing Platform"/>
            <person name="Cuomo C."/>
            <person name="Gorbushina A."/>
            <person name="Noack S."/>
            <person name="Walker B."/>
            <person name="Young S.K."/>
            <person name="Zeng Q."/>
            <person name="Gargeya S."/>
            <person name="Fitzgerald M."/>
            <person name="Haas B."/>
            <person name="Abouelleil A."/>
            <person name="Alvarado L."/>
            <person name="Arachchi H.M."/>
            <person name="Berlin A.M."/>
            <person name="Chapman S.B."/>
            <person name="Goldberg J."/>
            <person name="Griggs A."/>
            <person name="Gujja S."/>
            <person name="Hansen M."/>
            <person name="Howarth C."/>
            <person name="Imamovic A."/>
            <person name="Larimer J."/>
            <person name="McCowan C."/>
            <person name="Montmayeur A."/>
            <person name="Murphy C."/>
            <person name="Neiman D."/>
            <person name="Pearson M."/>
            <person name="Priest M."/>
            <person name="Roberts A."/>
            <person name="Saif S."/>
            <person name="Shea T."/>
            <person name="Sisk P."/>
            <person name="Sykes S."/>
            <person name="Wortman J."/>
            <person name="Nusbaum C."/>
            <person name="Birren B."/>
        </authorList>
    </citation>
    <scope>NUCLEOTIDE SEQUENCE [LARGE SCALE GENOMIC DNA]</scope>
    <source>
        <strain evidence="3">CBS 100218</strain>
    </source>
</reference>
<evidence type="ECO:0000256" key="1">
    <source>
        <dbReference type="SAM" id="MobiDB-lite"/>
    </source>
</evidence>
<dbReference type="EMBL" id="JH767555">
    <property type="protein sequence ID" value="EON61307.1"/>
    <property type="molecule type" value="Genomic_DNA"/>
</dbReference>
<dbReference type="RefSeq" id="XP_007776624.1">
    <property type="nucleotide sequence ID" value="XM_007778434.1"/>
</dbReference>
<organism evidence="2 3">
    <name type="scientific">Coniosporium apollinis (strain CBS 100218)</name>
    <name type="common">Rock-inhabiting black yeast</name>
    <dbReference type="NCBI Taxonomy" id="1168221"/>
    <lineage>
        <taxon>Eukaryota</taxon>
        <taxon>Fungi</taxon>
        <taxon>Dikarya</taxon>
        <taxon>Ascomycota</taxon>
        <taxon>Pezizomycotina</taxon>
        <taxon>Dothideomycetes</taxon>
        <taxon>Dothideomycetes incertae sedis</taxon>
        <taxon>Coniosporium</taxon>
    </lineage>
</organism>
<feature type="compositionally biased region" description="Basic and acidic residues" evidence="1">
    <location>
        <begin position="607"/>
        <end position="625"/>
    </location>
</feature>
<feature type="compositionally biased region" description="Basic and acidic residues" evidence="1">
    <location>
        <begin position="1054"/>
        <end position="1064"/>
    </location>
</feature>
<dbReference type="HOGENOM" id="CLU_281182_0_0_1"/>
<dbReference type="eggNOG" id="ENOG502SRWN">
    <property type="taxonomic scope" value="Eukaryota"/>
</dbReference>
<name>R7YHC5_CONA1</name>
<protein>
    <submittedName>
        <fullName evidence="2">Uncharacterized protein</fullName>
    </submittedName>
</protein>
<evidence type="ECO:0000313" key="2">
    <source>
        <dbReference type="EMBL" id="EON61307.1"/>
    </source>
</evidence>
<dbReference type="STRING" id="1168221.R7YHC5"/>
<accession>R7YHC5</accession>